<reference evidence="1" key="2">
    <citation type="submission" date="2020-05" db="UniProtKB">
        <authorList>
            <consortium name="EnsemblMetazoa"/>
        </authorList>
    </citation>
    <scope>IDENTIFICATION</scope>
    <source>
        <strain evidence="1">IAEA</strain>
    </source>
</reference>
<accession>A0A1B0BHI4</accession>
<dbReference type="VEuPathDB" id="VectorBase:GPPI030276"/>
<reference evidence="2" key="1">
    <citation type="submission" date="2015-01" db="EMBL/GenBank/DDBJ databases">
        <authorList>
            <person name="Aksoy S."/>
            <person name="Warren W."/>
            <person name="Wilson R.K."/>
        </authorList>
    </citation>
    <scope>NUCLEOTIDE SEQUENCE [LARGE SCALE GENOMIC DNA]</scope>
    <source>
        <strain evidence="2">IAEA</strain>
    </source>
</reference>
<evidence type="ECO:0000313" key="1">
    <source>
        <dbReference type="EnsemblMetazoa" id="GPPI030276-PA"/>
    </source>
</evidence>
<dbReference type="AlphaFoldDB" id="A0A1B0BHI4"/>
<dbReference type="Proteomes" id="UP000092460">
    <property type="component" value="Unassembled WGS sequence"/>
</dbReference>
<dbReference type="EnsemblMetazoa" id="GPPI030276-RA">
    <property type="protein sequence ID" value="GPPI030276-PA"/>
    <property type="gene ID" value="GPPI030276"/>
</dbReference>
<proteinExistence type="predicted"/>
<organism evidence="1 2">
    <name type="scientific">Glossina palpalis gambiensis</name>
    <dbReference type="NCBI Taxonomy" id="67801"/>
    <lineage>
        <taxon>Eukaryota</taxon>
        <taxon>Metazoa</taxon>
        <taxon>Ecdysozoa</taxon>
        <taxon>Arthropoda</taxon>
        <taxon>Hexapoda</taxon>
        <taxon>Insecta</taxon>
        <taxon>Pterygota</taxon>
        <taxon>Neoptera</taxon>
        <taxon>Endopterygota</taxon>
        <taxon>Diptera</taxon>
        <taxon>Brachycera</taxon>
        <taxon>Muscomorpha</taxon>
        <taxon>Hippoboscoidea</taxon>
        <taxon>Glossinidae</taxon>
        <taxon>Glossina</taxon>
    </lineage>
</organism>
<protein>
    <submittedName>
        <fullName evidence="1">Uncharacterized protein</fullName>
    </submittedName>
</protein>
<evidence type="ECO:0000313" key="2">
    <source>
        <dbReference type="Proteomes" id="UP000092460"/>
    </source>
</evidence>
<name>A0A1B0BHI4_9MUSC</name>
<dbReference type="EMBL" id="JXJN01014383">
    <property type="status" value="NOT_ANNOTATED_CDS"/>
    <property type="molecule type" value="Genomic_DNA"/>
</dbReference>
<keyword evidence="2" id="KW-1185">Reference proteome</keyword>
<sequence length="149" mass="16701">MPRHLFKLYTRGYVKSEHSTATYYECTGLNCGIDKPCRDKQLYTSSIKAFTIENFASDYLAGILNPYAIDQNDTNLSRNYLIIIEPKSKNPTAFGNKANTDGLASSEVEKLTHQQVSERLLSDGQAYINIGRYRVFNKSNSLTQSTGAV</sequence>